<evidence type="ECO:0000259" key="3">
    <source>
        <dbReference type="Pfam" id="PF02638"/>
    </source>
</evidence>
<dbReference type="EMBL" id="CP048104">
    <property type="protein sequence ID" value="QKG84161.1"/>
    <property type="molecule type" value="Genomic_DNA"/>
</dbReference>
<sequence length="500" mass="56508">MKSMGNLTWSPAFWDVSTLSSQGSAQQPKKEFRAYWADAFHDGFKTPEQVDQLIEDAKQSNVNALIVQVRRRGDAYFNKSLEPRTQDPSLQPGFDTLAYLLDKAHGSSPRIEVHAWLATLPIWNSLTPPVDSNHVFNQHGPSAEGKNYWLMDSYDGANRSGADYVLDPGHPDAVDYTVDQYVNVVRQYPVDGIHLDLVRYMGPEWGYNPTSLERYRKESGTTGKPRPDDPQWMDWRRKQVDHLMRKVYLESVALRPEVKVSAAVIAWGKGPSTLEEYRQSRPYTEVMQDWNGWLQEGIVDLVLPMNYDREHVPDQKQWYDQWIAWEKDNQHGRHIAAGPGIYLNSIEGSLAQIGRAQAPSEKGNHLTGVSLYCYAETDKDNLSRSLFIHALTQPNEYGKPVFTEPATPPEMEWKSQPTTGGMKGWVRDPSGLPLDGVKMTLKGRNHQTYRLESDGNGFFGKTELPPGQYIVKADNLQGTGSPIKVTSGKVTSMELQVKGR</sequence>
<keyword evidence="5" id="KW-1185">Reference proteome</keyword>
<dbReference type="InterPro" id="IPR003790">
    <property type="entry name" value="GHL10"/>
</dbReference>
<reference evidence="4 5" key="1">
    <citation type="submission" date="2020-01" db="EMBL/GenBank/DDBJ databases">
        <authorList>
            <person name="Gulvik C.A."/>
            <person name="Batra D.G."/>
        </authorList>
    </citation>
    <scope>NUCLEOTIDE SEQUENCE [LARGE SCALE GENOMIC DNA]</scope>
    <source>
        <strain evidence="4 5">W9323</strain>
    </source>
</reference>
<dbReference type="Proteomes" id="UP000503088">
    <property type="component" value="Chromosome"/>
</dbReference>
<dbReference type="Gene3D" id="3.20.20.80">
    <property type="entry name" value="Glycosidases"/>
    <property type="match status" value="1"/>
</dbReference>
<dbReference type="InterPro" id="IPR052177">
    <property type="entry name" value="Divisome_Glycosyl_Hydrolase"/>
</dbReference>
<dbReference type="InterPro" id="IPR013784">
    <property type="entry name" value="Carb-bd-like_fold"/>
</dbReference>
<dbReference type="KEGG" id="kpul:GXN76_06520"/>
<keyword evidence="4" id="KW-0378">Hydrolase</keyword>
<dbReference type="GO" id="GO:0016787">
    <property type="term" value="F:hydrolase activity"/>
    <property type="evidence" value="ECO:0007669"/>
    <property type="project" value="UniProtKB-KW"/>
</dbReference>
<accession>A0A7D3Y9A3</accession>
<dbReference type="SUPFAM" id="SSF49452">
    <property type="entry name" value="Starch-binding domain-like"/>
    <property type="match status" value="1"/>
</dbReference>
<evidence type="ECO:0000313" key="4">
    <source>
        <dbReference type="EMBL" id="QKG84161.1"/>
    </source>
</evidence>
<organism evidence="4 5">
    <name type="scientific">Kroppenstedtia pulmonis</name>
    <dbReference type="NCBI Taxonomy" id="1380685"/>
    <lineage>
        <taxon>Bacteria</taxon>
        <taxon>Bacillati</taxon>
        <taxon>Bacillota</taxon>
        <taxon>Bacilli</taxon>
        <taxon>Bacillales</taxon>
        <taxon>Thermoactinomycetaceae</taxon>
        <taxon>Kroppenstedtia</taxon>
    </lineage>
</organism>
<dbReference type="SUPFAM" id="SSF51445">
    <property type="entry name" value="(Trans)glycosidases"/>
    <property type="match status" value="1"/>
</dbReference>
<dbReference type="Gene3D" id="2.60.40.1120">
    <property type="entry name" value="Carboxypeptidase-like, regulatory domain"/>
    <property type="match status" value="1"/>
</dbReference>
<dbReference type="AlphaFoldDB" id="A0A7D3Y9A3"/>
<dbReference type="GO" id="GO:0030246">
    <property type="term" value="F:carbohydrate binding"/>
    <property type="evidence" value="ECO:0007669"/>
    <property type="project" value="InterPro"/>
</dbReference>
<proteinExistence type="predicted"/>
<dbReference type="Pfam" id="PF02638">
    <property type="entry name" value="GHL10"/>
    <property type="match status" value="1"/>
</dbReference>
<dbReference type="PANTHER" id="PTHR43405:SF1">
    <property type="entry name" value="GLYCOSYL HYDROLASE DIGH"/>
    <property type="match status" value="1"/>
</dbReference>
<feature type="domain" description="Glycosyl hydrolase-like 10" evidence="3">
    <location>
        <begin position="41"/>
        <end position="342"/>
    </location>
</feature>
<evidence type="ECO:0000256" key="2">
    <source>
        <dbReference type="SAM" id="MobiDB-lite"/>
    </source>
</evidence>
<dbReference type="RefSeq" id="WP_173221595.1">
    <property type="nucleotide sequence ID" value="NZ_CP048104.1"/>
</dbReference>
<protein>
    <submittedName>
        <fullName evidence="4">Family 10 glycosylhydrolase</fullName>
    </submittedName>
</protein>
<keyword evidence="1" id="KW-0732">Signal</keyword>
<evidence type="ECO:0000256" key="1">
    <source>
        <dbReference type="ARBA" id="ARBA00022729"/>
    </source>
</evidence>
<dbReference type="InterPro" id="IPR017853">
    <property type="entry name" value="GH"/>
</dbReference>
<gene>
    <name evidence="4" type="ORF">GXN76_06520</name>
</gene>
<dbReference type="PANTHER" id="PTHR43405">
    <property type="entry name" value="GLYCOSYL HYDROLASE DIGH"/>
    <property type="match status" value="1"/>
</dbReference>
<name>A0A7D3Y9A3_9BACL</name>
<feature type="region of interest" description="Disordered" evidence="2">
    <location>
        <begin position="405"/>
        <end position="425"/>
    </location>
</feature>
<evidence type="ECO:0000313" key="5">
    <source>
        <dbReference type="Proteomes" id="UP000503088"/>
    </source>
</evidence>